<reference evidence="7 8" key="1">
    <citation type="submission" date="2015-12" db="EMBL/GenBank/DDBJ databases">
        <title>Complete genome of Lacimicrobium alkaliphilum KCTC 32984.</title>
        <authorList>
            <person name="Kim S.-G."/>
            <person name="Lee Y.-J."/>
        </authorList>
    </citation>
    <scope>NUCLEOTIDE SEQUENCE [LARGE SCALE GENOMIC DNA]</scope>
    <source>
        <strain evidence="7 8">YelD216</strain>
    </source>
</reference>
<comment type="function">
    <text evidence="3">One of several proteins that assist in the late maturation steps of the functional core of the 30S ribosomal subunit. Helps release RbfA from mature subunits. May play a role in the assembly of ribosomal proteins into the subunit. Circularly permuted GTPase that catalyzes slow GTP hydrolysis, GTPase activity is stimulated by the 30S ribosomal subunit.</text>
</comment>
<feature type="compositionally biased region" description="Basic residues" evidence="4">
    <location>
        <begin position="1"/>
        <end position="15"/>
    </location>
</feature>
<dbReference type="InterPro" id="IPR010914">
    <property type="entry name" value="RsgA_GTPase_dom"/>
</dbReference>
<gene>
    <name evidence="3" type="primary">rsgA</name>
    <name evidence="7" type="ORF">AT746_18085</name>
</gene>
<organism evidence="7 8">
    <name type="scientific">Lacimicrobium alkaliphilum</name>
    <dbReference type="NCBI Taxonomy" id="1526571"/>
    <lineage>
        <taxon>Bacteria</taxon>
        <taxon>Pseudomonadati</taxon>
        <taxon>Pseudomonadota</taxon>
        <taxon>Gammaproteobacteria</taxon>
        <taxon>Alteromonadales</taxon>
        <taxon>Alteromonadaceae</taxon>
        <taxon>Lacimicrobium</taxon>
    </lineage>
</organism>
<accession>A0A0U2ZAR7</accession>
<keyword evidence="3" id="KW-0690">Ribosome biogenesis</keyword>
<dbReference type="NCBIfam" id="TIGR00157">
    <property type="entry name" value="ribosome small subunit-dependent GTPase A"/>
    <property type="match status" value="1"/>
</dbReference>
<feature type="binding site" evidence="3">
    <location>
        <position position="293"/>
    </location>
    <ligand>
        <name>Zn(2+)</name>
        <dbReference type="ChEBI" id="CHEBI:29105"/>
    </ligand>
</feature>
<keyword evidence="3" id="KW-0479">Metal-binding</keyword>
<comment type="similarity">
    <text evidence="3">Belongs to the TRAFAC class YlqF/YawG GTPase family. RsgA subfamily.</text>
</comment>
<dbReference type="AlphaFoldDB" id="A0A0U2ZAR7"/>
<name>A0A0U2ZAR7_9ALTE</name>
<evidence type="ECO:0000259" key="6">
    <source>
        <dbReference type="PROSITE" id="PS51721"/>
    </source>
</evidence>
<comment type="subunit">
    <text evidence="3">Monomer. Associates with 30S ribosomal subunit, binds 16S rRNA.</text>
</comment>
<evidence type="ECO:0000256" key="4">
    <source>
        <dbReference type="SAM" id="MobiDB-lite"/>
    </source>
</evidence>
<feature type="binding site" evidence="3">
    <location>
        <begin position="157"/>
        <end position="160"/>
    </location>
    <ligand>
        <name>GTP</name>
        <dbReference type="ChEBI" id="CHEBI:37565"/>
    </ligand>
</feature>
<evidence type="ECO:0000259" key="5">
    <source>
        <dbReference type="PROSITE" id="PS50936"/>
    </source>
</evidence>
<keyword evidence="3" id="KW-0694">RNA-binding</keyword>
<evidence type="ECO:0000313" key="7">
    <source>
        <dbReference type="EMBL" id="ALS99987.1"/>
    </source>
</evidence>
<evidence type="ECO:0000256" key="3">
    <source>
        <dbReference type="HAMAP-Rule" id="MF_01820"/>
    </source>
</evidence>
<dbReference type="GO" id="GO:0005737">
    <property type="term" value="C:cytoplasm"/>
    <property type="evidence" value="ECO:0007669"/>
    <property type="project" value="UniProtKB-SubCell"/>
</dbReference>
<proteinExistence type="inferred from homology"/>
<keyword evidence="3" id="KW-0862">Zinc</keyword>
<protein>
    <recommendedName>
        <fullName evidence="3">Small ribosomal subunit biogenesis GTPase RsgA</fullName>
        <ecNumber evidence="3">3.6.1.-</ecNumber>
    </recommendedName>
</protein>
<dbReference type="KEGG" id="lal:AT746_18085"/>
<dbReference type="Gene3D" id="3.40.50.300">
    <property type="entry name" value="P-loop containing nucleotide triphosphate hydrolases"/>
    <property type="match status" value="1"/>
</dbReference>
<sequence>MAKRNKLTQRQRRQVSRNLDKRLSGAEDSIADETLEAMQPGLVIGRFGQHADVEDQAAKVHRCNIRRTIESVVCGDRVQFRPGKDQSLNVSGVVEAIEPRKTVLTRPDFYDGIKPVAANIDQIIIVSSVLPALSLNIIDRYLVASEDVGIEPLILMNKVDMLSDTQRQEVEKQLQLYRNIGYQVHYASCKTGEGIAGLNHLFVDKTSVFVGQSGVGKSSLINCLLPEAEEAIGDVSSNSGLGQHTTTAAKLLRFPGGGNLIDSPGVREFSLWHLPVEKLTWGFREFRDFLGGCKFRDCKHLDDPGCLLRQAVEEGKISRQRFDSYHKILAGMDEQRPAHSRPPR</sequence>
<keyword evidence="1 3" id="KW-0547">Nucleotide-binding</keyword>
<comment type="cofactor">
    <cofactor evidence="3">
        <name>Zn(2+)</name>
        <dbReference type="ChEBI" id="CHEBI:29105"/>
    </cofactor>
    <text evidence="3">Binds 1 zinc ion per subunit.</text>
</comment>
<evidence type="ECO:0000313" key="8">
    <source>
        <dbReference type="Proteomes" id="UP000068447"/>
    </source>
</evidence>
<dbReference type="CDD" id="cd01854">
    <property type="entry name" value="YjeQ_EngC"/>
    <property type="match status" value="1"/>
</dbReference>
<keyword evidence="8" id="KW-1185">Reference proteome</keyword>
<dbReference type="PANTHER" id="PTHR32120:SF11">
    <property type="entry name" value="SMALL RIBOSOMAL SUBUNIT BIOGENESIS GTPASE RSGA 1, MITOCHONDRIAL-RELATED"/>
    <property type="match status" value="1"/>
</dbReference>
<dbReference type="EC" id="3.6.1.-" evidence="3"/>
<feature type="binding site" evidence="3">
    <location>
        <position position="300"/>
    </location>
    <ligand>
        <name>Zn(2+)</name>
        <dbReference type="ChEBI" id="CHEBI:29105"/>
    </ligand>
</feature>
<dbReference type="GO" id="GO:0042274">
    <property type="term" value="P:ribosomal small subunit biogenesis"/>
    <property type="evidence" value="ECO:0007669"/>
    <property type="project" value="UniProtKB-UniRule"/>
</dbReference>
<feature type="binding site" evidence="3">
    <location>
        <position position="298"/>
    </location>
    <ligand>
        <name>Zn(2+)</name>
        <dbReference type="ChEBI" id="CHEBI:29105"/>
    </ligand>
</feature>
<dbReference type="GO" id="GO:0019843">
    <property type="term" value="F:rRNA binding"/>
    <property type="evidence" value="ECO:0007669"/>
    <property type="project" value="UniProtKB-KW"/>
</dbReference>
<keyword evidence="3" id="KW-0699">rRNA-binding</keyword>
<dbReference type="Gene3D" id="1.10.40.50">
    <property type="entry name" value="Probable gtpase engc, domain 3"/>
    <property type="match status" value="1"/>
</dbReference>
<keyword evidence="2 3" id="KW-0342">GTP-binding</keyword>
<feature type="domain" description="CP-type G" evidence="6">
    <location>
        <begin position="109"/>
        <end position="269"/>
    </location>
</feature>
<dbReference type="PANTHER" id="PTHR32120">
    <property type="entry name" value="SMALL RIBOSOMAL SUBUNIT BIOGENESIS GTPASE RSGA"/>
    <property type="match status" value="1"/>
</dbReference>
<dbReference type="InterPro" id="IPR012340">
    <property type="entry name" value="NA-bd_OB-fold"/>
</dbReference>
<feature type="domain" description="EngC GTPase" evidence="5">
    <location>
        <begin position="118"/>
        <end position="267"/>
    </location>
</feature>
<dbReference type="PROSITE" id="PS50936">
    <property type="entry name" value="ENGC_GTPASE"/>
    <property type="match status" value="1"/>
</dbReference>
<feature type="binding site" evidence="3">
    <location>
        <begin position="211"/>
        <end position="219"/>
    </location>
    <ligand>
        <name>GTP</name>
        <dbReference type="ChEBI" id="CHEBI:37565"/>
    </ligand>
</feature>
<feature type="binding site" evidence="3">
    <location>
        <position position="306"/>
    </location>
    <ligand>
        <name>Zn(2+)</name>
        <dbReference type="ChEBI" id="CHEBI:29105"/>
    </ligand>
</feature>
<dbReference type="GO" id="GO:0005525">
    <property type="term" value="F:GTP binding"/>
    <property type="evidence" value="ECO:0007669"/>
    <property type="project" value="UniProtKB-UniRule"/>
</dbReference>
<evidence type="ECO:0000256" key="1">
    <source>
        <dbReference type="ARBA" id="ARBA00022741"/>
    </source>
</evidence>
<dbReference type="Proteomes" id="UP000068447">
    <property type="component" value="Chromosome"/>
</dbReference>
<dbReference type="InterPro" id="IPR004881">
    <property type="entry name" value="Ribosome_biogen_GTPase_RsgA"/>
</dbReference>
<dbReference type="InterPro" id="IPR027417">
    <property type="entry name" value="P-loop_NTPase"/>
</dbReference>
<dbReference type="GO" id="GO:0046872">
    <property type="term" value="F:metal ion binding"/>
    <property type="evidence" value="ECO:0007669"/>
    <property type="project" value="UniProtKB-KW"/>
</dbReference>
<dbReference type="Pfam" id="PF03193">
    <property type="entry name" value="RsgA_GTPase"/>
    <property type="match status" value="1"/>
</dbReference>
<dbReference type="InterPro" id="IPR030378">
    <property type="entry name" value="G_CP_dom"/>
</dbReference>
<dbReference type="STRING" id="1526571.AT746_18085"/>
<feature type="region of interest" description="Disordered" evidence="4">
    <location>
        <begin position="1"/>
        <end position="23"/>
    </location>
</feature>
<dbReference type="EMBL" id="CP013650">
    <property type="protein sequence ID" value="ALS99987.1"/>
    <property type="molecule type" value="Genomic_DNA"/>
</dbReference>
<keyword evidence="3" id="KW-0378">Hydrolase</keyword>
<dbReference type="OrthoDB" id="9809485at2"/>
<dbReference type="RefSeq" id="WP_062483316.1">
    <property type="nucleotide sequence ID" value="NZ_CP013650.1"/>
</dbReference>
<comment type="subcellular location">
    <subcellularLocation>
        <location evidence="3">Cytoplasm</location>
    </subcellularLocation>
</comment>
<dbReference type="Gene3D" id="2.40.50.140">
    <property type="entry name" value="Nucleic acid-binding proteins"/>
    <property type="match status" value="1"/>
</dbReference>
<dbReference type="PROSITE" id="PS51721">
    <property type="entry name" value="G_CP"/>
    <property type="match status" value="1"/>
</dbReference>
<dbReference type="SUPFAM" id="SSF52540">
    <property type="entry name" value="P-loop containing nucleoside triphosphate hydrolases"/>
    <property type="match status" value="1"/>
</dbReference>
<dbReference type="NCBIfam" id="NF008931">
    <property type="entry name" value="PRK12288.1"/>
    <property type="match status" value="1"/>
</dbReference>
<keyword evidence="3" id="KW-0963">Cytoplasm</keyword>
<dbReference type="GO" id="GO:0003924">
    <property type="term" value="F:GTPase activity"/>
    <property type="evidence" value="ECO:0007669"/>
    <property type="project" value="UniProtKB-UniRule"/>
</dbReference>
<dbReference type="HAMAP" id="MF_01820">
    <property type="entry name" value="GTPase_RsgA"/>
    <property type="match status" value="1"/>
</dbReference>
<evidence type="ECO:0000256" key="2">
    <source>
        <dbReference type="ARBA" id="ARBA00023134"/>
    </source>
</evidence>